<name>A0ACD3QGJ9_LARCR</name>
<dbReference type="Proteomes" id="UP000793456">
    <property type="component" value="Chromosome XX"/>
</dbReference>
<evidence type="ECO:0000313" key="1">
    <source>
        <dbReference type="EMBL" id="TMS05734.1"/>
    </source>
</evidence>
<evidence type="ECO:0000313" key="2">
    <source>
        <dbReference type="Proteomes" id="UP000793456"/>
    </source>
</evidence>
<proteinExistence type="predicted"/>
<comment type="caution">
    <text evidence="1">The sequence shown here is derived from an EMBL/GenBank/DDBJ whole genome shotgun (WGS) entry which is preliminary data.</text>
</comment>
<protein>
    <submittedName>
        <fullName evidence="1">Uncharacterized protein</fullName>
    </submittedName>
</protein>
<reference evidence="1" key="1">
    <citation type="submission" date="2018-11" db="EMBL/GenBank/DDBJ databases">
        <title>The sequence and de novo assembly of Larimichthys crocea genome using PacBio and Hi-C technologies.</title>
        <authorList>
            <person name="Xu P."/>
            <person name="Chen B."/>
            <person name="Zhou Z."/>
            <person name="Ke Q."/>
            <person name="Wu Y."/>
            <person name="Bai H."/>
            <person name="Pu F."/>
        </authorList>
    </citation>
    <scope>NUCLEOTIDE SEQUENCE</scope>
    <source>
        <tissue evidence="1">Muscle</tissue>
    </source>
</reference>
<organism evidence="1 2">
    <name type="scientific">Larimichthys crocea</name>
    <name type="common">Large yellow croaker</name>
    <name type="synonym">Pseudosciaena crocea</name>
    <dbReference type="NCBI Taxonomy" id="215358"/>
    <lineage>
        <taxon>Eukaryota</taxon>
        <taxon>Metazoa</taxon>
        <taxon>Chordata</taxon>
        <taxon>Craniata</taxon>
        <taxon>Vertebrata</taxon>
        <taxon>Euteleostomi</taxon>
        <taxon>Actinopterygii</taxon>
        <taxon>Neopterygii</taxon>
        <taxon>Teleostei</taxon>
        <taxon>Neoteleostei</taxon>
        <taxon>Acanthomorphata</taxon>
        <taxon>Eupercaria</taxon>
        <taxon>Sciaenidae</taxon>
        <taxon>Larimichthys</taxon>
    </lineage>
</organism>
<dbReference type="EMBL" id="CM011693">
    <property type="protein sequence ID" value="TMS05734.1"/>
    <property type="molecule type" value="Genomic_DNA"/>
</dbReference>
<sequence length="111" mass="12328">MLHPYYIEYPYFDRVRTQTACLRSNVVCFSGCIARDLNQALCFPPKASPRCQKASEPRTAMSAAPHPPPPLRPNGSACYRLCITTSTTITDYITAPSPHITTAQGREIPRT</sequence>
<gene>
    <name evidence="1" type="ORF">E3U43_004984</name>
</gene>
<accession>A0ACD3QGJ9</accession>
<keyword evidence="2" id="KW-1185">Reference proteome</keyword>